<comment type="caution">
    <text evidence="4">The sequence shown here is derived from an EMBL/GenBank/DDBJ whole genome shotgun (WGS) entry which is preliminary data.</text>
</comment>
<dbReference type="Proteomes" id="UP000776164">
    <property type="component" value="Unassembled WGS sequence"/>
</dbReference>
<evidence type="ECO:0000313" key="5">
    <source>
        <dbReference type="Proteomes" id="UP000776164"/>
    </source>
</evidence>
<evidence type="ECO:0000256" key="1">
    <source>
        <dbReference type="ARBA" id="ARBA00010928"/>
    </source>
</evidence>
<name>A0ABS2L140_9MICO</name>
<dbReference type="EMBL" id="JAFBBU010000001">
    <property type="protein sequence ID" value="MBM7470480.1"/>
    <property type="molecule type" value="Genomic_DNA"/>
</dbReference>
<dbReference type="InterPro" id="IPR050984">
    <property type="entry name" value="Gfo/Idh/MocA_domain"/>
</dbReference>
<accession>A0ABS2L140</accession>
<evidence type="ECO:0000259" key="3">
    <source>
        <dbReference type="Pfam" id="PF01408"/>
    </source>
</evidence>
<dbReference type="SUPFAM" id="SSF55347">
    <property type="entry name" value="Glyceraldehyde-3-phosphate dehydrogenase-like, C-terminal domain"/>
    <property type="match status" value="1"/>
</dbReference>
<protein>
    <submittedName>
        <fullName evidence="4">Dehydrogenase</fullName>
    </submittedName>
</protein>
<dbReference type="PANTHER" id="PTHR22604:SF105">
    <property type="entry name" value="TRANS-1,2-DIHYDROBENZENE-1,2-DIOL DEHYDROGENASE"/>
    <property type="match status" value="1"/>
</dbReference>
<keyword evidence="5" id="KW-1185">Reference proteome</keyword>
<dbReference type="InterPro" id="IPR000683">
    <property type="entry name" value="Gfo/Idh/MocA-like_OxRdtase_N"/>
</dbReference>
<evidence type="ECO:0000256" key="2">
    <source>
        <dbReference type="ARBA" id="ARBA00023002"/>
    </source>
</evidence>
<feature type="domain" description="Gfo/Idh/MocA-like oxidoreductase N-terminal" evidence="3">
    <location>
        <begin position="6"/>
        <end position="113"/>
    </location>
</feature>
<keyword evidence="2" id="KW-0560">Oxidoreductase</keyword>
<gene>
    <name evidence="4" type="ORF">JOE66_000114</name>
</gene>
<dbReference type="Pfam" id="PF01408">
    <property type="entry name" value="GFO_IDH_MocA"/>
    <property type="match status" value="1"/>
</dbReference>
<proteinExistence type="inferred from homology"/>
<dbReference type="Gene3D" id="3.40.50.720">
    <property type="entry name" value="NAD(P)-binding Rossmann-like Domain"/>
    <property type="match status" value="1"/>
</dbReference>
<evidence type="ECO:0000313" key="4">
    <source>
        <dbReference type="EMBL" id="MBM7470480.1"/>
    </source>
</evidence>
<dbReference type="InterPro" id="IPR036291">
    <property type="entry name" value="NAD(P)-bd_dom_sf"/>
</dbReference>
<dbReference type="RefSeq" id="WP_205106228.1">
    <property type="nucleotide sequence ID" value="NZ_BAAAHT010000001.1"/>
</dbReference>
<dbReference type="Gene3D" id="3.30.360.10">
    <property type="entry name" value="Dihydrodipicolinate Reductase, domain 2"/>
    <property type="match status" value="1"/>
</dbReference>
<sequence length="329" mass="34722">MTDAPVRWGILGTGMIAAEFSGALERSSVATLSAVASRSLGRAEAFTEGRDGARAYGSYEELVSDPAIEAVYIATPQHRHRDDALLAIGHGKHVVVEKPLVLNSSDAETIAQELGDRPTLAIEGMWTLFNPLVSQLLGLVDSGSLGALRAFTANAGPIGVPRGHRALTAELGGSFLWECLVYPLAILTAVDSGFHEPASIAATSQRTADGTDFATAVLLSRDTSFAQFGGSFAADSSGAAPSAAQLQFENAWVELREIYSPAELTIGWNDGRVEHFTVDSAAAGFAYEIEGVSAAVRQRAPLDHRLLLAHTMQNIALLERIQGAAAVRP</sequence>
<comment type="similarity">
    <text evidence="1">Belongs to the Gfo/Idh/MocA family.</text>
</comment>
<dbReference type="SUPFAM" id="SSF51735">
    <property type="entry name" value="NAD(P)-binding Rossmann-fold domains"/>
    <property type="match status" value="1"/>
</dbReference>
<reference evidence="4 5" key="1">
    <citation type="submission" date="2021-01" db="EMBL/GenBank/DDBJ databases">
        <title>Sequencing the genomes of 1000 actinobacteria strains.</title>
        <authorList>
            <person name="Klenk H.-P."/>
        </authorList>
    </citation>
    <scope>NUCLEOTIDE SEQUENCE [LARGE SCALE GENOMIC DNA]</scope>
    <source>
        <strain evidence="4 5">DSM 13057</strain>
    </source>
</reference>
<organism evidence="4 5">
    <name type="scientific">Subtercola frigoramans</name>
    <dbReference type="NCBI Taxonomy" id="120298"/>
    <lineage>
        <taxon>Bacteria</taxon>
        <taxon>Bacillati</taxon>
        <taxon>Actinomycetota</taxon>
        <taxon>Actinomycetes</taxon>
        <taxon>Micrococcales</taxon>
        <taxon>Microbacteriaceae</taxon>
        <taxon>Subtercola</taxon>
    </lineage>
</organism>
<dbReference type="PANTHER" id="PTHR22604">
    <property type="entry name" value="OXIDOREDUCTASES"/>
    <property type="match status" value="1"/>
</dbReference>